<evidence type="ECO:0000256" key="3">
    <source>
        <dbReference type="ARBA" id="ARBA00022692"/>
    </source>
</evidence>
<dbReference type="EMBL" id="AP025591">
    <property type="protein sequence ID" value="BDG04967.1"/>
    <property type="molecule type" value="Genomic_DNA"/>
</dbReference>
<feature type="transmembrane region" description="Helical" evidence="6">
    <location>
        <begin position="93"/>
        <end position="115"/>
    </location>
</feature>
<sequence length="123" mass="12927">MTRVLRLALQVAALALFWGAGAGLSALLGLPIPGPVVGMALLLLALRVGLVRAEWFEAGTGWLFRHMLLFFVPAAVGAVQYPELLGAEGLRVLAVVAASTVLVMVSTGCVVDWAAHTHRGVDR</sequence>
<keyword evidence="8" id="KW-1185">Reference proteome</keyword>
<keyword evidence="2" id="KW-1003">Cell membrane</keyword>
<evidence type="ECO:0000256" key="4">
    <source>
        <dbReference type="ARBA" id="ARBA00022989"/>
    </source>
</evidence>
<evidence type="ECO:0000313" key="7">
    <source>
        <dbReference type="EMBL" id="BDG04967.1"/>
    </source>
</evidence>
<reference evidence="8" key="1">
    <citation type="journal article" date="2022" name="Int. J. Syst. Evol. Microbiol.">
        <title>Anaeromyxobacter oryzae sp. nov., Anaeromyxobacter diazotrophicus sp. nov. and Anaeromyxobacter paludicola sp. nov., isolated from paddy soils.</title>
        <authorList>
            <person name="Itoh H."/>
            <person name="Xu Z."/>
            <person name="Mise K."/>
            <person name="Masuda Y."/>
            <person name="Ushijima N."/>
            <person name="Hayakawa C."/>
            <person name="Shiratori Y."/>
            <person name="Senoo K."/>
        </authorList>
    </citation>
    <scope>NUCLEOTIDE SEQUENCE [LARGE SCALE GENOMIC DNA]</scope>
    <source>
        <strain evidence="8">Red232</strain>
    </source>
</reference>
<gene>
    <name evidence="7" type="ORF">AMOR_39630</name>
</gene>
<keyword evidence="5 6" id="KW-0472">Membrane</keyword>
<evidence type="ECO:0000256" key="5">
    <source>
        <dbReference type="ARBA" id="ARBA00023136"/>
    </source>
</evidence>
<protein>
    <recommendedName>
        <fullName evidence="9">LrgA family protein</fullName>
    </recommendedName>
</protein>
<dbReference type="Pfam" id="PF03788">
    <property type="entry name" value="LrgA"/>
    <property type="match status" value="1"/>
</dbReference>
<comment type="subcellular location">
    <subcellularLocation>
        <location evidence="1">Cell membrane</location>
        <topology evidence="1">Multi-pass membrane protein</topology>
    </subcellularLocation>
</comment>
<dbReference type="PANTHER" id="PTHR33931:SF2">
    <property type="entry name" value="HOLIN-LIKE PROTEIN CIDA"/>
    <property type="match status" value="1"/>
</dbReference>
<dbReference type="Proteomes" id="UP001162891">
    <property type="component" value="Chromosome"/>
</dbReference>
<organism evidence="7 8">
    <name type="scientific">Anaeromyxobacter oryzae</name>
    <dbReference type="NCBI Taxonomy" id="2918170"/>
    <lineage>
        <taxon>Bacteria</taxon>
        <taxon>Pseudomonadati</taxon>
        <taxon>Myxococcota</taxon>
        <taxon>Myxococcia</taxon>
        <taxon>Myxococcales</taxon>
        <taxon>Cystobacterineae</taxon>
        <taxon>Anaeromyxobacteraceae</taxon>
        <taxon>Anaeromyxobacter</taxon>
    </lineage>
</organism>
<dbReference type="InterPro" id="IPR005538">
    <property type="entry name" value="LrgA/CidA"/>
</dbReference>
<evidence type="ECO:0000256" key="2">
    <source>
        <dbReference type="ARBA" id="ARBA00022475"/>
    </source>
</evidence>
<evidence type="ECO:0000256" key="1">
    <source>
        <dbReference type="ARBA" id="ARBA00004651"/>
    </source>
</evidence>
<accession>A0ABM7WZJ7</accession>
<dbReference type="RefSeq" id="WP_248353487.1">
    <property type="nucleotide sequence ID" value="NZ_AP025591.1"/>
</dbReference>
<evidence type="ECO:0000313" key="8">
    <source>
        <dbReference type="Proteomes" id="UP001162891"/>
    </source>
</evidence>
<dbReference type="PANTHER" id="PTHR33931">
    <property type="entry name" value="HOLIN-LIKE PROTEIN CIDA-RELATED"/>
    <property type="match status" value="1"/>
</dbReference>
<keyword evidence="4 6" id="KW-1133">Transmembrane helix</keyword>
<keyword evidence="3 6" id="KW-0812">Transmembrane</keyword>
<proteinExistence type="predicted"/>
<feature type="transmembrane region" description="Helical" evidence="6">
    <location>
        <begin position="62"/>
        <end position="81"/>
    </location>
</feature>
<feature type="transmembrane region" description="Helical" evidence="6">
    <location>
        <begin position="32"/>
        <end position="50"/>
    </location>
</feature>
<name>A0ABM7WZJ7_9BACT</name>
<evidence type="ECO:0000256" key="6">
    <source>
        <dbReference type="SAM" id="Phobius"/>
    </source>
</evidence>
<evidence type="ECO:0008006" key="9">
    <source>
        <dbReference type="Google" id="ProtNLM"/>
    </source>
</evidence>